<protein>
    <submittedName>
        <fullName evidence="1">3001_t:CDS:1</fullName>
    </submittedName>
</protein>
<feature type="non-terminal residue" evidence="1">
    <location>
        <position position="1"/>
    </location>
</feature>
<proteinExistence type="predicted"/>
<comment type="caution">
    <text evidence="1">The sequence shown here is derived from an EMBL/GenBank/DDBJ whole genome shotgun (WGS) entry which is preliminary data.</text>
</comment>
<organism evidence="1 2">
    <name type="scientific">Racocetra persica</name>
    <dbReference type="NCBI Taxonomy" id="160502"/>
    <lineage>
        <taxon>Eukaryota</taxon>
        <taxon>Fungi</taxon>
        <taxon>Fungi incertae sedis</taxon>
        <taxon>Mucoromycota</taxon>
        <taxon>Glomeromycotina</taxon>
        <taxon>Glomeromycetes</taxon>
        <taxon>Diversisporales</taxon>
        <taxon>Gigasporaceae</taxon>
        <taxon>Racocetra</taxon>
    </lineage>
</organism>
<accession>A0ACA9L0V0</accession>
<reference evidence="1" key="1">
    <citation type="submission" date="2021-06" db="EMBL/GenBank/DDBJ databases">
        <authorList>
            <person name="Kallberg Y."/>
            <person name="Tangrot J."/>
            <person name="Rosling A."/>
        </authorList>
    </citation>
    <scope>NUCLEOTIDE SEQUENCE</scope>
    <source>
        <strain evidence="1">MA461A</strain>
    </source>
</reference>
<evidence type="ECO:0000313" key="2">
    <source>
        <dbReference type="Proteomes" id="UP000789920"/>
    </source>
</evidence>
<sequence>TTTQTGVIKSIMSEGNYSIKPDGKTDTIAKKELSVAYLRSFEVIR</sequence>
<dbReference type="Proteomes" id="UP000789920">
    <property type="component" value="Unassembled WGS sequence"/>
</dbReference>
<gene>
    <name evidence="1" type="ORF">RPERSI_LOCUS1834</name>
</gene>
<name>A0ACA9L0V0_9GLOM</name>
<evidence type="ECO:0000313" key="1">
    <source>
        <dbReference type="EMBL" id="CAG8501268.1"/>
    </source>
</evidence>
<dbReference type="EMBL" id="CAJVQC010001830">
    <property type="protein sequence ID" value="CAG8501268.1"/>
    <property type="molecule type" value="Genomic_DNA"/>
</dbReference>
<keyword evidence="2" id="KW-1185">Reference proteome</keyword>